<name>A0ABQ5JS46_9EUKA</name>
<evidence type="ECO:0000313" key="4">
    <source>
        <dbReference type="Proteomes" id="UP001057375"/>
    </source>
</evidence>
<dbReference type="Proteomes" id="UP001057375">
    <property type="component" value="Unassembled WGS sequence"/>
</dbReference>
<evidence type="ECO:0000259" key="2">
    <source>
        <dbReference type="PROSITE" id="PS50013"/>
    </source>
</evidence>
<accession>A0ABQ5JS46</accession>
<reference evidence="3" key="1">
    <citation type="submission" date="2022-03" db="EMBL/GenBank/DDBJ databases">
        <title>Draft genome sequence of Aduncisulcus paluster, a free-living microaerophilic Fornicata.</title>
        <authorList>
            <person name="Yuyama I."/>
            <person name="Kume K."/>
            <person name="Tamura T."/>
            <person name="Inagaki Y."/>
            <person name="Hashimoto T."/>
        </authorList>
    </citation>
    <scope>NUCLEOTIDE SEQUENCE</scope>
    <source>
        <strain evidence="3">NY0171</strain>
    </source>
</reference>
<feature type="non-terminal residue" evidence="3">
    <location>
        <position position="1"/>
    </location>
</feature>
<organism evidence="3 4">
    <name type="scientific">Aduncisulcus paluster</name>
    <dbReference type="NCBI Taxonomy" id="2918883"/>
    <lineage>
        <taxon>Eukaryota</taxon>
        <taxon>Metamonada</taxon>
        <taxon>Carpediemonas-like organisms</taxon>
        <taxon>Aduncisulcus</taxon>
    </lineage>
</organism>
<evidence type="ECO:0000256" key="1">
    <source>
        <dbReference type="SAM" id="MobiDB-lite"/>
    </source>
</evidence>
<dbReference type="SMART" id="SM00298">
    <property type="entry name" value="CHROMO"/>
    <property type="match status" value="1"/>
</dbReference>
<dbReference type="InterPro" id="IPR023780">
    <property type="entry name" value="Chromo_domain"/>
</dbReference>
<dbReference type="InterPro" id="IPR016197">
    <property type="entry name" value="Chromo-like_dom_sf"/>
</dbReference>
<feature type="region of interest" description="Disordered" evidence="1">
    <location>
        <begin position="1"/>
        <end position="32"/>
    </location>
</feature>
<keyword evidence="4" id="KW-1185">Reference proteome</keyword>
<evidence type="ECO:0000313" key="3">
    <source>
        <dbReference type="EMBL" id="GKT14309.1"/>
    </source>
</evidence>
<dbReference type="Gene3D" id="2.40.50.40">
    <property type="match status" value="1"/>
</dbReference>
<dbReference type="Pfam" id="PF00385">
    <property type="entry name" value="Chromo"/>
    <property type="match status" value="1"/>
</dbReference>
<proteinExistence type="predicted"/>
<dbReference type="SUPFAM" id="SSF54160">
    <property type="entry name" value="Chromo domain-like"/>
    <property type="match status" value="1"/>
</dbReference>
<dbReference type="EMBL" id="BQXS01011579">
    <property type="protein sequence ID" value="GKT14309.1"/>
    <property type="molecule type" value="Genomic_DNA"/>
</dbReference>
<dbReference type="InterPro" id="IPR000953">
    <property type="entry name" value="Chromo/chromo_shadow_dom"/>
</dbReference>
<feature type="domain" description="Chromo" evidence="2">
    <location>
        <begin position="38"/>
        <end position="98"/>
    </location>
</feature>
<comment type="caution">
    <text evidence="3">The sequence shown here is derived from an EMBL/GenBank/DDBJ whole genome shotgun (WGS) entry which is preliminary data.</text>
</comment>
<dbReference type="PROSITE" id="PS50013">
    <property type="entry name" value="CHROMO_2"/>
    <property type="match status" value="1"/>
</dbReference>
<sequence length="102" mass="11965">GLNGGAPQKVHISRLRHFQEDEPEEDQKLSQALDEEEYQIDRILSHRGRRGKRSREFLVSWVGYGEDQNVWLPYKEVKFAEAVDDYLKEHPKLKEELGDEDG</sequence>
<protein>
    <recommendedName>
        <fullName evidence="2">Chromo domain-containing protein</fullName>
    </recommendedName>
</protein>
<gene>
    <name evidence="3" type="ORF">ADUPG1_010462</name>
</gene>